<evidence type="ECO:0000313" key="1">
    <source>
        <dbReference type="EMBL" id="KAH1081459.1"/>
    </source>
</evidence>
<dbReference type="Proteomes" id="UP000828251">
    <property type="component" value="Unassembled WGS sequence"/>
</dbReference>
<dbReference type="OrthoDB" id="1875589at2759"/>
<protein>
    <submittedName>
        <fullName evidence="1">Uncharacterized protein</fullName>
    </submittedName>
</protein>
<name>A0A9D4A280_9ROSI</name>
<accession>A0A9D4A280</accession>
<comment type="caution">
    <text evidence="1">The sequence shown here is derived from an EMBL/GenBank/DDBJ whole genome shotgun (WGS) entry which is preliminary data.</text>
</comment>
<sequence>MTFLKTDYHQPVVACLPHKESNMPWRPKHLVVPPLLEAAVMITLFEVLNSSPSGNDGSIISIASLMPLRTYHLTVYKGLYQPRFNAVTLQQLMPLLSPCCQ</sequence>
<dbReference type="EMBL" id="JAIQCV010000007">
    <property type="protein sequence ID" value="KAH1081459.1"/>
    <property type="molecule type" value="Genomic_DNA"/>
</dbReference>
<organism evidence="1 2">
    <name type="scientific">Gossypium stocksii</name>
    <dbReference type="NCBI Taxonomy" id="47602"/>
    <lineage>
        <taxon>Eukaryota</taxon>
        <taxon>Viridiplantae</taxon>
        <taxon>Streptophyta</taxon>
        <taxon>Embryophyta</taxon>
        <taxon>Tracheophyta</taxon>
        <taxon>Spermatophyta</taxon>
        <taxon>Magnoliopsida</taxon>
        <taxon>eudicotyledons</taxon>
        <taxon>Gunneridae</taxon>
        <taxon>Pentapetalae</taxon>
        <taxon>rosids</taxon>
        <taxon>malvids</taxon>
        <taxon>Malvales</taxon>
        <taxon>Malvaceae</taxon>
        <taxon>Malvoideae</taxon>
        <taxon>Gossypium</taxon>
    </lineage>
</organism>
<keyword evidence="2" id="KW-1185">Reference proteome</keyword>
<evidence type="ECO:0000313" key="2">
    <source>
        <dbReference type="Proteomes" id="UP000828251"/>
    </source>
</evidence>
<proteinExistence type="predicted"/>
<gene>
    <name evidence="1" type="ORF">J1N35_021220</name>
</gene>
<dbReference type="AlphaFoldDB" id="A0A9D4A280"/>
<reference evidence="1 2" key="1">
    <citation type="journal article" date="2021" name="Plant Biotechnol. J.">
        <title>Multi-omics assisted identification of the key and species-specific regulatory components of drought-tolerant mechanisms in Gossypium stocksii.</title>
        <authorList>
            <person name="Yu D."/>
            <person name="Ke L."/>
            <person name="Zhang D."/>
            <person name="Wu Y."/>
            <person name="Sun Y."/>
            <person name="Mei J."/>
            <person name="Sun J."/>
            <person name="Sun Y."/>
        </authorList>
    </citation>
    <scope>NUCLEOTIDE SEQUENCE [LARGE SCALE GENOMIC DNA]</scope>
    <source>
        <strain evidence="2">cv. E1</strain>
        <tissue evidence="1">Leaf</tissue>
    </source>
</reference>